<evidence type="ECO:0000256" key="14">
    <source>
        <dbReference type="ARBA" id="ARBA00023140"/>
    </source>
</evidence>
<dbReference type="PANTHER" id="PTHR48178">
    <property type="entry name" value="PEROXISOME BIOGENESIS FACTOR 2"/>
    <property type="match status" value="1"/>
</dbReference>
<evidence type="ECO:0000256" key="9">
    <source>
        <dbReference type="ARBA" id="ARBA00022786"/>
    </source>
</evidence>
<dbReference type="CDD" id="cd16526">
    <property type="entry name" value="RING-HC_PEX2"/>
    <property type="match status" value="1"/>
</dbReference>
<feature type="domain" description="RING-type" evidence="21">
    <location>
        <begin position="225"/>
        <end position="264"/>
    </location>
</feature>
<dbReference type="InterPro" id="IPR045859">
    <property type="entry name" value="RING-HC_PEX2"/>
</dbReference>
<keyword evidence="11" id="KW-0653">Protein transport</keyword>
<dbReference type="InterPro" id="IPR001841">
    <property type="entry name" value="Znf_RING"/>
</dbReference>
<dbReference type="SUPFAM" id="SSF57850">
    <property type="entry name" value="RING/U-box"/>
    <property type="match status" value="1"/>
</dbReference>
<accession>A0A6L2PLF9</accession>
<feature type="transmembrane region" description="Helical" evidence="20">
    <location>
        <begin position="176"/>
        <end position="197"/>
    </location>
</feature>
<keyword evidence="23" id="KW-1185">Reference proteome</keyword>
<evidence type="ECO:0000256" key="4">
    <source>
        <dbReference type="ARBA" id="ARBA00022448"/>
    </source>
</evidence>
<evidence type="ECO:0000256" key="12">
    <source>
        <dbReference type="ARBA" id="ARBA00022989"/>
    </source>
</evidence>
<gene>
    <name evidence="22" type="ORF">Cfor_09248</name>
</gene>
<keyword evidence="10" id="KW-0862">Zinc</keyword>
<keyword evidence="9" id="KW-0833">Ubl conjugation pathway</keyword>
<dbReference type="PANTHER" id="PTHR48178:SF1">
    <property type="entry name" value="PEROXISOME BIOGENESIS FACTOR 2"/>
    <property type="match status" value="1"/>
</dbReference>
<keyword evidence="7" id="KW-0479">Metal-binding</keyword>
<evidence type="ECO:0000256" key="13">
    <source>
        <dbReference type="ARBA" id="ARBA00023136"/>
    </source>
</evidence>
<evidence type="ECO:0000256" key="5">
    <source>
        <dbReference type="ARBA" id="ARBA00022679"/>
    </source>
</evidence>
<comment type="pathway">
    <text evidence="2">Protein modification; protein ubiquitination.</text>
</comment>
<evidence type="ECO:0000256" key="6">
    <source>
        <dbReference type="ARBA" id="ARBA00022692"/>
    </source>
</evidence>
<evidence type="ECO:0000256" key="10">
    <source>
        <dbReference type="ARBA" id="ARBA00022833"/>
    </source>
</evidence>
<evidence type="ECO:0000256" key="11">
    <source>
        <dbReference type="ARBA" id="ARBA00022927"/>
    </source>
</evidence>
<evidence type="ECO:0000256" key="16">
    <source>
        <dbReference type="ARBA" id="ARBA00034438"/>
    </source>
</evidence>
<dbReference type="InterPro" id="IPR017907">
    <property type="entry name" value="Znf_RING_CS"/>
</dbReference>
<dbReference type="FunCoup" id="A0A6L2PLF9">
    <property type="interactions" value="942"/>
</dbReference>
<comment type="caution">
    <text evidence="22">The sequence shown here is derived from an EMBL/GenBank/DDBJ whole genome shotgun (WGS) entry which is preliminary data.</text>
</comment>
<evidence type="ECO:0000256" key="3">
    <source>
        <dbReference type="ARBA" id="ARBA00008704"/>
    </source>
</evidence>
<keyword evidence="5" id="KW-0808">Transferase</keyword>
<dbReference type="EC" id="2.3.2.36" evidence="17"/>
<evidence type="ECO:0000256" key="1">
    <source>
        <dbReference type="ARBA" id="ARBA00004585"/>
    </source>
</evidence>
<keyword evidence="13 20" id="KW-0472">Membrane</keyword>
<dbReference type="InterPro" id="IPR025654">
    <property type="entry name" value="PEX2/10"/>
</dbReference>
<dbReference type="Gene3D" id="3.30.40.10">
    <property type="entry name" value="Zinc/RING finger domain, C3HC4 (zinc finger)"/>
    <property type="match status" value="1"/>
</dbReference>
<evidence type="ECO:0000313" key="23">
    <source>
        <dbReference type="Proteomes" id="UP000502823"/>
    </source>
</evidence>
<keyword evidence="14" id="KW-0576">Peroxisome</keyword>
<dbReference type="SMART" id="SM00184">
    <property type="entry name" value="RING"/>
    <property type="match status" value="1"/>
</dbReference>
<evidence type="ECO:0000256" key="15">
    <source>
        <dbReference type="ARBA" id="ARBA00032511"/>
    </source>
</evidence>
<dbReference type="GO" id="GO:0008270">
    <property type="term" value="F:zinc ion binding"/>
    <property type="evidence" value="ECO:0007669"/>
    <property type="project" value="UniProtKB-KW"/>
</dbReference>
<keyword evidence="4" id="KW-0813">Transport</keyword>
<dbReference type="EMBL" id="BLKM01007732">
    <property type="protein sequence ID" value="GFG31375.1"/>
    <property type="molecule type" value="Genomic_DNA"/>
</dbReference>
<organism evidence="22 23">
    <name type="scientific">Coptotermes formosanus</name>
    <name type="common">Formosan subterranean termite</name>
    <dbReference type="NCBI Taxonomy" id="36987"/>
    <lineage>
        <taxon>Eukaryota</taxon>
        <taxon>Metazoa</taxon>
        <taxon>Ecdysozoa</taxon>
        <taxon>Arthropoda</taxon>
        <taxon>Hexapoda</taxon>
        <taxon>Insecta</taxon>
        <taxon>Pterygota</taxon>
        <taxon>Neoptera</taxon>
        <taxon>Polyneoptera</taxon>
        <taxon>Dictyoptera</taxon>
        <taxon>Blattodea</taxon>
        <taxon>Blattoidea</taxon>
        <taxon>Termitoidae</taxon>
        <taxon>Rhinotermitidae</taxon>
        <taxon>Coptotermes</taxon>
    </lineage>
</organism>
<proteinExistence type="inferred from homology"/>
<evidence type="ECO:0000256" key="2">
    <source>
        <dbReference type="ARBA" id="ARBA00004906"/>
    </source>
</evidence>
<evidence type="ECO:0000256" key="8">
    <source>
        <dbReference type="ARBA" id="ARBA00022771"/>
    </source>
</evidence>
<evidence type="ECO:0000313" key="22">
    <source>
        <dbReference type="EMBL" id="GFG31375.1"/>
    </source>
</evidence>
<dbReference type="OrthoDB" id="1701437at2759"/>
<evidence type="ECO:0000256" key="18">
    <source>
        <dbReference type="ARBA" id="ARBA00034543"/>
    </source>
</evidence>
<evidence type="ECO:0000256" key="20">
    <source>
        <dbReference type="SAM" id="Phobius"/>
    </source>
</evidence>
<feature type="transmembrane region" description="Helical" evidence="20">
    <location>
        <begin position="117"/>
        <end position="138"/>
    </location>
</feature>
<keyword evidence="6 20" id="KW-0812">Transmembrane</keyword>
<dbReference type="GO" id="GO:0016558">
    <property type="term" value="P:protein import into peroxisome matrix"/>
    <property type="evidence" value="ECO:0007669"/>
    <property type="project" value="InterPro"/>
</dbReference>
<dbReference type="InterPro" id="IPR006845">
    <property type="entry name" value="Pex_N"/>
</dbReference>
<dbReference type="GO" id="GO:0061630">
    <property type="term" value="F:ubiquitin protein ligase activity"/>
    <property type="evidence" value="ECO:0007669"/>
    <property type="project" value="UniProtKB-EC"/>
</dbReference>
<dbReference type="PROSITE" id="PS50089">
    <property type="entry name" value="ZF_RING_2"/>
    <property type="match status" value="1"/>
</dbReference>
<comment type="catalytic activity">
    <reaction evidence="16">
        <text>[E2 ubiquitin-conjugating enzyme]-S-ubiquitinyl-L-cysteine + [acceptor protein]-L-cysteine = [E2 ubiquitin-conjugating enzyme]-L-cysteine + [acceptor protein]-S-ubiquitinyl-L-cysteine.</text>
        <dbReference type="EC" id="2.3.2.36"/>
    </reaction>
</comment>
<dbReference type="GO" id="GO:0005778">
    <property type="term" value="C:peroxisomal membrane"/>
    <property type="evidence" value="ECO:0007669"/>
    <property type="project" value="UniProtKB-SubCell"/>
</dbReference>
<reference evidence="23" key="1">
    <citation type="submission" date="2020-01" db="EMBL/GenBank/DDBJ databases">
        <title>Draft genome sequence of the Termite Coptotermes fromosanus.</title>
        <authorList>
            <person name="Itakura S."/>
            <person name="Yosikawa Y."/>
            <person name="Umezawa K."/>
        </authorList>
    </citation>
    <scope>NUCLEOTIDE SEQUENCE [LARGE SCALE GENOMIC DNA]</scope>
</reference>
<name>A0A6L2PLF9_COPFO</name>
<dbReference type="Pfam" id="PF04757">
    <property type="entry name" value="Pex2_Pex12"/>
    <property type="match status" value="1"/>
</dbReference>
<evidence type="ECO:0000256" key="7">
    <source>
        <dbReference type="ARBA" id="ARBA00022723"/>
    </source>
</evidence>
<sequence>MKCGRVEFDAVELDDEIHKILRNQIGNITKFMTIGFLGRWEPEVDALLRLIIWKFSVNKEYGTFGQQLLSVRYGGEFNKNKAYLFALLMVGSKYLKQRSHEIASAARNPTVSGKIKLIFHWADITIQLASLANLLVFLTEGKHPTLVDRILGLRPVSVAPPGQGRNVGYSYMTRELLWHGLIELFVFAVPLINYHALKRRVTNLFSRQKVNAGNRGVVFTAGSKCAECNERPVLPHHMGCGHIFCFYCIKANHLADEKYECPLCGFSSEDATSIKPLRLES</sequence>
<evidence type="ECO:0000256" key="17">
    <source>
        <dbReference type="ARBA" id="ARBA00034523"/>
    </source>
</evidence>
<comment type="subcellular location">
    <subcellularLocation>
        <location evidence="1">Peroxisome membrane</location>
        <topology evidence="1">Multi-pass membrane protein</topology>
    </subcellularLocation>
</comment>
<dbReference type="Proteomes" id="UP000502823">
    <property type="component" value="Unassembled WGS sequence"/>
</dbReference>
<evidence type="ECO:0000256" key="19">
    <source>
        <dbReference type="PROSITE-ProRule" id="PRU00175"/>
    </source>
</evidence>
<dbReference type="InParanoid" id="A0A6L2PLF9"/>
<comment type="similarity">
    <text evidence="3">Belongs to the pex2/pex10/pex12 family.</text>
</comment>
<dbReference type="AlphaFoldDB" id="A0A6L2PLF9"/>
<evidence type="ECO:0000259" key="21">
    <source>
        <dbReference type="PROSITE" id="PS50089"/>
    </source>
</evidence>
<keyword evidence="8 19" id="KW-0863">Zinc-finger</keyword>
<keyword evidence="12 20" id="KW-1133">Transmembrane helix</keyword>
<dbReference type="PROSITE" id="PS00518">
    <property type="entry name" value="ZF_RING_1"/>
    <property type="match status" value="1"/>
</dbReference>
<dbReference type="InterPro" id="IPR013083">
    <property type="entry name" value="Znf_RING/FYVE/PHD"/>
</dbReference>
<protein>
    <recommendedName>
        <fullName evidence="18">Peroxisome biogenesis factor 2</fullName>
        <ecNumber evidence="17">2.3.2.36</ecNumber>
    </recommendedName>
    <alternativeName>
        <fullName evidence="15">Peroxin-2</fullName>
    </alternativeName>
</protein>